<keyword evidence="5" id="KW-1185">Reference proteome</keyword>
<comment type="caution">
    <text evidence="4">The sequence shown here is derived from an EMBL/GenBank/DDBJ whole genome shotgun (WGS) entry which is preliminary data.</text>
</comment>
<dbReference type="PANTHER" id="PTHR10314">
    <property type="entry name" value="CYSTATHIONINE BETA-SYNTHASE"/>
    <property type="match status" value="1"/>
</dbReference>
<dbReference type="InterPro" id="IPR050214">
    <property type="entry name" value="Cys_Synth/Cystath_Beta-Synth"/>
</dbReference>
<dbReference type="Gene3D" id="3.40.50.1100">
    <property type="match status" value="2"/>
</dbReference>
<dbReference type="RefSeq" id="WP_285725879.1">
    <property type="nucleotide sequence ID" value="NZ_BSDD01000004.1"/>
</dbReference>
<evidence type="ECO:0000259" key="3">
    <source>
        <dbReference type="Pfam" id="PF00291"/>
    </source>
</evidence>
<organism evidence="4 5">
    <name type="scientific">Geothrix rubra</name>
    <dbReference type="NCBI Taxonomy" id="2927977"/>
    <lineage>
        <taxon>Bacteria</taxon>
        <taxon>Pseudomonadati</taxon>
        <taxon>Acidobacteriota</taxon>
        <taxon>Holophagae</taxon>
        <taxon>Holophagales</taxon>
        <taxon>Holophagaceae</taxon>
        <taxon>Geothrix</taxon>
    </lineage>
</organism>
<accession>A0ABQ5Q810</accession>
<dbReference type="Pfam" id="PF00291">
    <property type="entry name" value="PALP"/>
    <property type="match status" value="1"/>
</dbReference>
<dbReference type="SUPFAM" id="SSF53686">
    <property type="entry name" value="Tryptophan synthase beta subunit-like PLP-dependent enzymes"/>
    <property type="match status" value="1"/>
</dbReference>
<reference evidence="4 5" key="1">
    <citation type="journal article" date="2023" name="Antonie Van Leeuwenhoek">
        <title>Mesoterricola silvestris gen. nov., sp. nov., Mesoterricola sediminis sp. nov., Geothrix oryzae sp. nov., Geothrix edaphica sp. nov., Geothrix rubra sp. nov., and Geothrix limicola sp. nov., six novel members of Acidobacteriota isolated from soils.</title>
        <authorList>
            <person name="Itoh H."/>
            <person name="Sugisawa Y."/>
            <person name="Mise K."/>
            <person name="Xu Z."/>
            <person name="Kuniyasu M."/>
            <person name="Ushijima N."/>
            <person name="Kawano K."/>
            <person name="Kobayashi E."/>
            <person name="Shiratori Y."/>
            <person name="Masuda Y."/>
            <person name="Senoo K."/>
        </authorList>
    </citation>
    <scope>NUCLEOTIDE SEQUENCE [LARGE SCALE GENOMIC DNA]</scope>
    <source>
        <strain evidence="4 5">Red803</strain>
    </source>
</reference>
<dbReference type="EMBL" id="BSDD01000004">
    <property type="protein sequence ID" value="GLH70551.1"/>
    <property type="molecule type" value="Genomic_DNA"/>
</dbReference>
<protein>
    <recommendedName>
        <fullName evidence="3">Tryptophan synthase beta chain-like PALP domain-containing protein</fullName>
    </recommendedName>
</protein>
<dbReference type="CDD" id="cd01561">
    <property type="entry name" value="CBS_like"/>
    <property type="match status" value="1"/>
</dbReference>
<evidence type="ECO:0000256" key="1">
    <source>
        <dbReference type="ARBA" id="ARBA00001933"/>
    </source>
</evidence>
<feature type="domain" description="Tryptophan synthase beta chain-like PALP" evidence="3">
    <location>
        <begin position="11"/>
        <end position="308"/>
    </location>
</feature>
<dbReference type="InterPro" id="IPR001926">
    <property type="entry name" value="TrpB-like_PALP"/>
</dbReference>
<keyword evidence="2" id="KW-0663">Pyridoxal phosphate</keyword>
<evidence type="ECO:0000313" key="4">
    <source>
        <dbReference type="EMBL" id="GLH70551.1"/>
    </source>
</evidence>
<evidence type="ECO:0000256" key="2">
    <source>
        <dbReference type="ARBA" id="ARBA00022898"/>
    </source>
</evidence>
<name>A0ABQ5Q810_9BACT</name>
<dbReference type="Proteomes" id="UP001165089">
    <property type="component" value="Unassembled WGS sequence"/>
</dbReference>
<sequence>MHYRKPCGSVLEAIGNTPLVRLRRVVADLPAEIFAKLEFMNPMGSSKDRIARYMIEAAEKDGRLKPGDTIIENSSGNTAMGLALLALQKGYKLKAVVRDTISKEKLNQLLALGVDVVKADTSLPPEHPESYNHLAVKLARETPGCYFPDQHGNRENNAAHYHGTGPEVWEQMEGRIDVFVAGAGTGGTIGGTGRYLKEQDPKIRVIAVDPVGSVFSPHFRGEKEPKAGPYKIEGLGDEFLIPTMEFDVVDDMLQITDRQAFHHARRLVREEGILGGGSSGAALWAVRQVAKRLPPREKPYRIVTVFPDGAGRYLSSIFNDAWMAAQGLLEPDAEG</sequence>
<proteinExistence type="predicted"/>
<gene>
    <name evidence="4" type="ORF">GETHPA_20840</name>
</gene>
<dbReference type="InterPro" id="IPR036052">
    <property type="entry name" value="TrpB-like_PALP_sf"/>
</dbReference>
<evidence type="ECO:0000313" key="5">
    <source>
        <dbReference type="Proteomes" id="UP001165089"/>
    </source>
</evidence>
<comment type="cofactor">
    <cofactor evidence="1">
        <name>pyridoxal 5'-phosphate</name>
        <dbReference type="ChEBI" id="CHEBI:597326"/>
    </cofactor>
</comment>